<evidence type="ECO:0000256" key="1">
    <source>
        <dbReference type="SAM" id="Phobius"/>
    </source>
</evidence>
<reference evidence="4" key="1">
    <citation type="submission" date="2024-02" db="UniProtKB">
        <authorList>
            <consortium name="WormBaseParasite"/>
        </authorList>
    </citation>
    <scope>IDENTIFICATION</scope>
</reference>
<dbReference type="Gene3D" id="1.10.150.50">
    <property type="entry name" value="Transcription Factor, Ets-1"/>
    <property type="match status" value="1"/>
</dbReference>
<dbReference type="PROSITE" id="PS50105">
    <property type="entry name" value="SAM_DOMAIN"/>
    <property type="match status" value="1"/>
</dbReference>
<dbReference type="InterPro" id="IPR001660">
    <property type="entry name" value="SAM"/>
</dbReference>
<sequence length="217" mass="24962">MTYRTETASDVLRWTTDDVRRWLLNKGFEKYSRLIADEHQIDGKILLLLTEDDLREKPLQITCAEDVPTTAGHRFGRFASYRQGFGDVIVVARRMFSMVSSVFLLRCITMLITSLSVPSVHLECRAKESEHVETTCLAVTHHSNHFAQPFHHWLYTVILGLASHIEAWNILVTIMLTLTIMWNLTATDNRIVLWFQLGVVFEEAGSKGKVEFYMNLS</sequence>
<feature type="transmembrane region" description="Helical" evidence="1">
    <location>
        <begin position="153"/>
        <end position="180"/>
    </location>
</feature>
<dbReference type="SUPFAM" id="SSF47769">
    <property type="entry name" value="SAM/Pointed domain"/>
    <property type="match status" value="1"/>
</dbReference>
<feature type="domain" description="SAM" evidence="2">
    <location>
        <begin position="14"/>
        <end position="62"/>
    </location>
</feature>
<dbReference type="InterPro" id="IPR013761">
    <property type="entry name" value="SAM/pointed_sf"/>
</dbReference>
<evidence type="ECO:0000313" key="3">
    <source>
        <dbReference type="Proteomes" id="UP000887575"/>
    </source>
</evidence>
<keyword evidence="3" id="KW-1185">Reference proteome</keyword>
<dbReference type="AlphaFoldDB" id="A0AAF3E8Y4"/>
<dbReference type="Proteomes" id="UP000887575">
    <property type="component" value="Unassembled WGS sequence"/>
</dbReference>
<name>A0AAF3E8Y4_9BILA</name>
<keyword evidence="1" id="KW-0472">Membrane</keyword>
<organism evidence="3 4">
    <name type="scientific">Mesorhabditis belari</name>
    <dbReference type="NCBI Taxonomy" id="2138241"/>
    <lineage>
        <taxon>Eukaryota</taxon>
        <taxon>Metazoa</taxon>
        <taxon>Ecdysozoa</taxon>
        <taxon>Nematoda</taxon>
        <taxon>Chromadorea</taxon>
        <taxon>Rhabditida</taxon>
        <taxon>Rhabditina</taxon>
        <taxon>Rhabditomorpha</taxon>
        <taxon>Rhabditoidea</taxon>
        <taxon>Rhabditidae</taxon>
        <taxon>Mesorhabditinae</taxon>
        <taxon>Mesorhabditis</taxon>
    </lineage>
</organism>
<evidence type="ECO:0000313" key="4">
    <source>
        <dbReference type="WBParaSite" id="MBELARI_LOCUS1037"/>
    </source>
</evidence>
<keyword evidence="1" id="KW-0812">Transmembrane</keyword>
<dbReference type="WBParaSite" id="MBELARI_LOCUS1037">
    <property type="protein sequence ID" value="MBELARI_LOCUS1037"/>
    <property type="gene ID" value="MBELARI_LOCUS1037"/>
</dbReference>
<dbReference type="Pfam" id="PF00536">
    <property type="entry name" value="SAM_1"/>
    <property type="match status" value="1"/>
</dbReference>
<protein>
    <recommendedName>
        <fullName evidence="2">SAM domain-containing protein</fullName>
    </recommendedName>
</protein>
<keyword evidence="1" id="KW-1133">Transmembrane helix</keyword>
<proteinExistence type="predicted"/>
<evidence type="ECO:0000259" key="2">
    <source>
        <dbReference type="PROSITE" id="PS50105"/>
    </source>
</evidence>
<accession>A0AAF3E8Y4</accession>